<dbReference type="Gene3D" id="3.90.1150.10">
    <property type="entry name" value="Aspartate Aminotransferase, domain 1"/>
    <property type="match status" value="1"/>
</dbReference>
<evidence type="ECO:0000256" key="2">
    <source>
        <dbReference type="PIRSR" id="PIRSR000390-1"/>
    </source>
</evidence>
<dbReference type="SUPFAM" id="SSF53383">
    <property type="entry name" value="PLP-dependent transferases"/>
    <property type="match status" value="1"/>
</dbReference>
<feature type="modified residue" description="N6-(pyridoxal phosphate)lysine" evidence="3">
    <location>
        <position position="186"/>
    </location>
</feature>
<dbReference type="PANTHER" id="PTHR30244:SF34">
    <property type="entry name" value="DTDP-4-AMINO-4,6-DIDEOXYGALACTOSE TRANSAMINASE"/>
    <property type="match status" value="1"/>
</dbReference>
<reference evidence="6" key="1">
    <citation type="submission" date="2012-06" db="EMBL/GenBank/DDBJ databases">
        <title>Complete sequence of chromosome of Desulfomonile tiedjei DSM 6799.</title>
        <authorList>
            <person name="Lucas S."/>
            <person name="Copeland A."/>
            <person name="Lapidus A."/>
            <person name="Glavina del Rio T."/>
            <person name="Dalin E."/>
            <person name="Tice H."/>
            <person name="Bruce D."/>
            <person name="Goodwin L."/>
            <person name="Pitluck S."/>
            <person name="Peters L."/>
            <person name="Ovchinnikova G."/>
            <person name="Zeytun A."/>
            <person name="Lu M."/>
            <person name="Kyrpides N."/>
            <person name="Mavromatis K."/>
            <person name="Ivanova N."/>
            <person name="Brettin T."/>
            <person name="Detter J.C."/>
            <person name="Han C."/>
            <person name="Larimer F."/>
            <person name="Land M."/>
            <person name="Hauser L."/>
            <person name="Markowitz V."/>
            <person name="Cheng J.-F."/>
            <person name="Hugenholtz P."/>
            <person name="Woyke T."/>
            <person name="Wu D."/>
            <person name="Spring S."/>
            <person name="Schroeder M."/>
            <person name="Brambilla E."/>
            <person name="Klenk H.-P."/>
            <person name="Eisen J.A."/>
        </authorList>
    </citation>
    <scope>NUCLEOTIDE SEQUENCE [LARGE SCALE GENOMIC DNA]</scope>
    <source>
        <strain evidence="6">ATCC 49306 / DSM 6799 / DCB-1</strain>
    </source>
</reference>
<dbReference type="InterPro" id="IPR015421">
    <property type="entry name" value="PyrdxlP-dep_Trfase_major"/>
</dbReference>
<keyword evidence="6" id="KW-1185">Reference proteome</keyword>
<dbReference type="GO" id="GO:0000271">
    <property type="term" value="P:polysaccharide biosynthetic process"/>
    <property type="evidence" value="ECO:0007669"/>
    <property type="project" value="TreeGrafter"/>
</dbReference>
<feature type="active site" description="Proton acceptor" evidence="2">
    <location>
        <position position="186"/>
    </location>
</feature>
<dbReference type="CDD" id="cd00616">
    <property type="entry name" value="AHBA_syn"/>
    <property type="match status" value="1"/>
</dbReference>
<evidence type="ECO:0000256" key="4">
    <source>
        <dbReference type="RuleBase" id="RU004508"/>
    </source>
</evidence>
<dbReference type="KEGG" id="dti:Desti_5073"/>
<comment type="similarity">
    <text evidence="1 4">Belongs to the DegT/DnrJ/EryC1 family.</text>
</comment>
<dbReference type="EMBL" id="CP003360">
    <property type="protein sequence ID" value="AFM27683.1"/>
    <property type="molecule type" value="Genomic_DNA"/>
</dbReference>
<proteinExistence type="inferred from homology"/>
<protein>
    <submittedName>
        <fullName evidence="5">Putative PLP-dependent enzyme possibly involved in cell wall biogenesis</fullName>
    </submittedName>
</protein>
<keyword evidence="3 4" id="KW-0663">Pyridoxal phosphate</keyword>
<dbReference type="GO" id="GO:0008483">
    <property type="term" value="F:transaminase activity"/>
    <property type="evidence" value="ECO:0007669"/>
    <property type="project" value="TreeGrafter"/>
</dbReference>
<dbReference type="GO" id="GO:0030170">
    <property type="term" value="F:pyridoxal phosphate binding"/>
    <property type="evidence" value="ECO:0007669"/>
    <property type="project" value="TreeGrafter"/>
</dbReference>
<dbReference type="STRING" id="706587.Desti_5073"/>
<organism evidence="5 6">
    <name type="scientific">Desulfomonile tiedjei (strain ATCC 49306 / DSM 6799 / DCB-1)</name>
    <dbReference type="NCBI Taxonomy" id="706587"/>
    <lineage>
        <taxon>Bacteria</taxon>
        <taxon>Pseudomonadati</taxon>
        <taxon>Thermodesulfobacteriota</taxon>
        <taxon>Desulfomonilia</taxon>
        <taxon>Desulfomonilales</taxon>
        <taxon>Desulfomonilaceae</taxon>
        <taxon>Desulfomonile</taxon>
    </lineage>
</organism>
<dbReference type="Gene3D" id="3.40.640.10">
    <property type="entry name" value="Type I PLP-dependent aspartate aminotransferase-like (Major domain)"/>
    <property type="match status" value="1"/>
</dbReference>
<evidence type="ECO:0000313" key="5">
    <source>
        <dbReference type="EMBL" id="AFM27683.1"/>
    </source>
</evidence>
<dbReference type="InterPro" id="IPR015422">
    <property type="entry name" value="PyrdxlP-dep_Trfase_small"/>
</dbReference>
<dbReference type="Proteomes" id="UP000006055">
    <property type="component" value="Chromosome"/>
</dbReference>
<dbReference type="AlphaFoldDB" id="I4CDP2"/>
<evidence type="ECO:0000256" key="1">
    <source>
        <dbReference type="ARBA" id="ARBA00037999"/>
    </source>
</evidence>
<gene>
    <name evidence="5" type="ordered locus">Desti_5073</name>
</gene>
<accession>I4CDP2</accession>
<dbReference type="eggNOG" id="COG0399">
    <property type="taxonomic scope" value="Bacteria"/>
</dbReference>
<name>I4CDP2_DESTA</name>
<evidence type="ECO:0000256" key="3">
    <source>
        <dbReference type="PIRSR" id="PIRSR000390-2"/>
    </source>
</evidence>
<dbReference type="Pfam" id="PF01041">
    <property type="entry name" value="DegT_DnrJ_EryC1"/>
    <property type="match status" value="1"/>
</dbReference>
<dbReference type="InterPro" id="IPR015424">
    <property type="entry name" value="PyrdxlP-dep_Trfase"/>
</dbReference>
<dbReference type="InterPro" id="IPR000653">
    <property type="entry name" value="DegT/StrS_aminotransferase"/>
</dbReference>
<dbReference type="PIRSF" id="PIRSF000390">
    <property type="entry name" value="PLP_StrS"/>
    <property type="match status" value="1"/>
</dbReference>
<evidence type="ECO:0000313" key="6">
    <source>
        <dbReference type="Proteomes" id="UP000006055"/>
    </source>
</evidence>
<dbReference type="HOGENOM" id="CLU_033332_0_3_7"/>
<dbReference type="PATRIC" id="fig|706587.4.peg.5746"/>
<sequence length="400" mass="44701">MNMDWKVALSDITLGPEERTAVNRVMESGWISMGPEIEQFEYEFADYLRVDFAVAVSSGTTALHLALAAAEIGAGDEVILPSLTFVATANAVIYQGAVPVFADVGDLSDWNLSLASIEKKLSSKTRAIIAVHYGGFPCMMDQLRELAATYNLKIIEDAAHAPGAVYQDRKLGTWGDVGCFSFFSNKNMTTAEGGMVVTDNPEIARRVRLLRSHGMTTLTWDRHKGHSFSYDVVETGFNYRMDEIRAAIGRVQLAKLEENNEKRKWITRKMRQLISDIDGVFVPFSDNLIESSSCHIFPIFLEDKDIRPLVMASMRNSGIQTSIHYPPVHRFSVFSSSDRAPRKDLRFTELIAEREITLPLFPGMTDYQMELVIEKLKLSLSAARRSMDQYTSAMLTPSGA</sequence>
<dbReference type="PANTHER" id="PTHR30244">
    <property type="entry name" value="TRANSAMINASE"/>
    <property type="match status" value="1"/>
</dbReference>